<feature type="domain" description="CRIB" evidence="2">
    <location>
        <begin position="98"/>
        <end position="111"/>
    </location>
</feature>
<organism evidence="3 4">
    <name type="scientific">Puccinia sorghi</name>
    <dbReference type="NCBI Taxonomy" id="27349"/>
    <lineage>
        <taxon>Eukaryota</taxon>
        <taxon>Fungi</taxon>
        <taxon>Dikarya</taxon>
        <taxon>Basidiomycota</taxon>
        <taxon>Pucciniomycotina</taxon>
        <taxon>Pucciniomycetes</taxon>
        <taxon>Pucciniales</taxon>
        <taxon>Pucciniaceae</taxon>
        <taxon>Puccinia</taxon>
    </lineage>
</organism>
<feature type="region of interest" description="Disordered" evidence="1">
    <location>
        <begin position="1"/>
        <end position="36"/>
    </location>
</feature>
<evidence type="ECO:0000313" key="4">
    <source>
        <dbReference type="Proteomes" id="UP000037035"/>
    </source>
</evidence>
<sequence>MVSATHAPLRQGDRSSSAPGNHLSSEFSPVGPADMPVSKLDKLKKFWQRRSKLSAPGGGEGATSMKATPIPNNLPHSLNVIAPWRRGSRRTTVGTDMIGYPRDFVHSKHVGVHDVKEITYQPRHSLGPVEMLHSGHLPQSFYRLADSEAESQSDEEKTPAALVRRTSQTQCDTHGPSRASPRRIQSAPLDPPFNRVKRKSVPFYTPQELTTTIAHQSNPIIPVKTVTDHPAKTR</sequence>
<dbReference type="PROSITE" id="PS50108">
    <property type="entry name" value="CRIB"/>
    <property type="match status" value="1"/>
</dbReference>
<gene>
    <name evidence="3" type="ORF">VP01_2666g2</name>
</gene>
<accession>A0A0L6V3X4</accession>
<comment type="caution">
    <text evidence="3">The sequence shown here is derived from an EMBL/GenBank/DDBJ whole genome shotgun (WGS) entry which is preliminary data.</text>
</comment>
<keyword evidence="4" id="KW-1185">Reference proteome</keyword>
<feature type="region of interest" description="Disordered" evidence="1">
    <location>
        <begin position="146"/>
        <end position="199"/>
    </location>
</feature>
<evidence type="ECO:0000259" key="2">
    <source>
        <dbReference type="PROSITE" id="PS50108"/>
    </source>
</evidence>
<evidence type="ECO:0000256" key="1">
    <source>
        <dbReference type="SAM" id="MobiDB-lite"/>
    </source>
</evidence>
<dbReference type="OrthoDB" id="2499505at2759"/>
<dbReference type="InterPro" id="IPR000095">
    <property type="entry name" value="CRIB_dom"/>
</dbReference>
<protein>
    <recommendedName>
        <fullName evidence="2">CRIB domain-containing protein</fullName>
    </recommendedName>
</protein>
<name>A0A0L6V3X4_9BASI</name>
<dbReference type="AlphaFoldDB" id="A0A0L6V3X4"/>
<dbReference type="Proteomes" id="UP000037035">
    <property type="component" value="Unassembled WGS sequence"/>
</dbReference>
<dbReference type="EMBL" id="LAVV01007575">
    <property type="protein sequence ID" value="KNZ55478.1"/>
    <property type="molecule type" value="Genomic_DNA"/>
</dbReference>
<dbReference type="VEuPathDB" id="FungiDB:VP01_2666g2"/>
<feature type="compositionally biased region" description="Polar residues" evidence="1">
    <location>
        <begin position="14"/>
        <end position="27"/>
    </location>
</feature>
<proteinExistence type="predicted"/>
<feature type="region of interest" description="Disordered" evidence="1">
    <location>
        <begin position="48"/>
        <end position="71"/>
    </location>
</feature>
<reference evidence="3 4" key="1">
    <citation type="submission" date="2015-08" db="EMBL/GenBank/DDBJ databases">
        <title>Next Generation Sequencing and Analysis of the Genome of Puccinia sorghi L Schw, the Causal Agent of Maize Common Rust.</title>
        <authorList>
            <person name="Rochi L."/>
            <person name="Burguener G."/>
            <person name="Darino M."/>
            <person name="Turjanski A."/>
            <person name="Kreff E."/>
            <person name="Dieguez M.J."/>
            <person name="Sacco F."/>
        </authorList>
    </citation>
    <scope>NUCLEOTIDE SEQUENCE [LARGE SCALE GENOMIC DNA]</scope>
    <source>
        <strain evidence="3 4">RO10H11247</strain>
    </source>
</reference>
<evidence type="ECO:0000313" key="3">
    <source>
        <dbReference type="EMBL" id="KNZ55478.1"/>
    </source>
</evidence>